<keyword evidence="3" id="KW-1185">Reference proteome</keyword>
<proteinExistence type="predicted"/>
<gene>
    <name evidence="2" type="ORF">G9H71_17235</name>
</gene>
<name>A0ABX0H0U9_9ACTN</name>
<comment type="caution">
    <text evidence="2">The sequence shown here is derived from an EMBL/GenBank/DDBJ whole genome shotgun (WGS) entry which is preliminary data.</text>
</comment>
<reference evidence="2 3" key="1">
    <citation type="submission" date="2020-03" db="EMBL/GenBank/DDBJ databases">
        <title>Two novel Motilibacter sp.</title>
        <authorList>
            <person name="Liu S."/>
        </authorList>
    </citation>
    <scope>NUCLEOTIDE SEQUENCE [LARGE SCALE GENOMIC DNA]</scope>
    <source>
        <strain evidence="2 3">E257</strain>
    </source>
</reference>
<feature type="region of interest" description="Disordered" evidence="1">
    <location>
        <begin position="1"/>
        <end position="24"/>
    </location>
</feature>
<dbReference type="EMBL" id="JAANNP010000035">
    <property type="protein sequence ID" value="NHC15526.1"/>
    <property type="molecule type" value="Genomic_DNA"/>
</dbReference>
<dbReference type="Gene3D" id="3.40.50.720">
    <property type="entry name" value="NAD(P)-binding Rossmann-like Domain"/>
    <property type="match status" value="1"/>
</dbReference>
<sequence length="178" mass="19771">MSTVDVFADSRGVDESTPADDGQEQAYGRNRAKLEQFVAKRFDEALIVRLPGMFGPGLKKNLLFDLIHQPHERFANSASTFQFYDVRELWGHILLAQDAGLGVVHLATEPVSAAEVARESFGVEYVENERNEAHYDLRTRHADVLAGRDGAYLRTRGEIVAAIRSWAADELAEAGPRS</sequence>
<protein>
    <submittedName>
        <fullName evidence="2">Uncharacterized protein</fullName>
    </submittedName>
</protein>
<evidence type="ECO:0000256" key="1">
    <source>
        <dbReference type="SAM" id="MobiDB-lite"/>
    </source>
</evidence>
<accession>A0ABX0H0U9</accession>
<evidence type="ECO:0000313" key="3">
    <source>
        <dbReference type="Proteomes" id="UP000800981"/>
    </source>
</evidence>
<organism evidence="2 3">
    <name type="scientific">Motilibacter deserti</name>
    <dbReference type="NCBI Taxonomy" id="2714956"/>
    <lineage>
        <taxon>Bacteria</taxon>
        <taxon>Bacillati</taxon>
        <taxon>Actinomycetota</taxon>
        <taxon>Actinomycetes</taxon>
        <taxon>Motilibacterales</taxon>
        <taxon>Motilibacteraceae</taxon>
        <taxon>Motilibacter</taxon>
    </lineage>
</organism>
<evidence type="ECO:0000313" key="2">
    <source>
        <dbReference type="EMBL" id="NHC15526.1"/>
    </source>
</evidence>
<dbReference type="Proteomes" id="UP000800981">
    <property type="component" value="Unassembled WGS sequence"/>
</dbReference>